<sequence length="130" mass="14112">MSSPPTPKVRWPESGHLARAIEDWLENPQSGRFPSHFSLFEIEKHGERGGELTRLGAPPSNPSSKVAGLGPPLFGDQETAVEPPAKLGAPFPLFLFSNRKKKKGRGVGGLDQNGAPSTPRARWLESRHLA</sequence>
<accession>A0A218VUL8</accession>
<dbReference type="AlphaFoldDB" id="A0A218VUL8"/>
<evidence type="ECO:0000256" key="1">
    <source>
        <dbReference type="SAM" id="MobiDB-lite"/>
    </source>
</evidence>
<dbReference type="Proteomes" id="UP000197138">
    <property type="component" value="Unassembled WGS sequence"/>
</dbReference>
<feature type="region of interest" description="Disordered" evidence="1">
    <location>
        <begin position="50"/>
        <end position="80"/>
    </location>
</feature>
<name>A0A218VUL8_PUNGR</name>
<comment type="caution">
    <text evidence="2">The sequence shown here is derived from an EMBL/GenBank/DDBJ whole genome shotgun (WGS) entry which is preliminary data.</text>
</comment>
<evidence type="ECO:0000313" key="2">
    <source>
        <dbReference type="EMBL" id="OWM63969.1"/>
    </source>
</evidence>
<reference evidence="3" key="1">
    <citation type="journal article" date="2017" name="Plant J.">
        <title>The pomegranate (Punica granatum L.) genome and the genomics of punicalagin biosynthesis.</title>
        <authorList>
            <person name="Qin G."/>
            <person name="Xu C."/>
            <person name="Ming R."/>
            <person name="Tang H."/>
            <person name="Guyot R."/>
            <person name="Kramer E.M."/>
            <person name="Hu Y."/>
            <person name="Yi X."/>
            <person name="Qi Y."/>
            <person name="Xu X."/>
            <person name="Gao Z."/>
            <person name="Pan H."/>
            <person name="Jian J."/>
            <person name="Tian Y."/>
            <person name="Yue Z."/>
            <person name="Xu Y."/>
        </authorList>
    </citation>
    <scope>NUCLEOTIDE SEQUENCE [LARGE SCALE GENOMIC DNA]</scope>
    <source>
        <strain evidence="3">cv. Dabenzi</strain>
    </source>
</reference>
<protein>
    <submittedName>
        <fullName evidence="2">Uncharacterized protein</fullName>
    </submittedName>
</protein>
<evidence type="ECO:0000313" key="3">
    <source>
        <dbReference type="Proteomes" id="UP000197138"/>
    </source>
</evidence>
<organism evidence="2 3">
    <name type="scientific">Punica granatum</name>
    <name type="common">Pomegranate</name>
    <dbReference type="NCBI Taxonomy" id="22663"/>
    <lineage>
        <taxon>Eukaryota</taxon>
        <taxon>Viridiplantae</taxon>
        <taxon>Streptophyta</taxon>
        <taxon>Embryophyta</taxon>
        <taxon>Tracheophyta</taxon>
        <taxon>Spermatophyta</taxon>
        <taxon>Magnoliopsida</taxon>
        <taxon>eudicotyledons</taxon>
        <taxon>Gunneridae</taxon>
        <taxon>Pentapetalae</taxon>
        <taxon>rosids</taxon>
        <taxon>malvids</taxon>
        <taxon>Myrtales</taxon>
        <taxon>Lythraceae</taxon>
        <taxon>Punica</taxon>
    </lineage>
</organism>
<gene>
    <name evidence="2" type="ORF">CDL15_Pgr012010</name>
</gene>
<dbReference type="EMBL" id="MTKT01005822">
    <property type="protein sequence ID" value="OWM63969.1"/>
    <property type="molecule type" value="Genomic_DNA"/>
</dbReference>
<feature type="region of interest" description="Disordered" evidence="1">
    <location>
        <begin position="102"/>
        <end position="130"/>
    </location>
</feature>
<proteinExistence type="predicted"/>